<evidence type="ECO:0000313" key="3">
    <source>
        <dbReference type="EMBL" id="GHA26367.1"/>
    </source>
</evidence>
<dbReference type="PANTHER" id="PTHR33490:SF6">
    <property type="entry name" value="SLL1049 PROTEIN"/>
    <property type="match status" value="1"/>
</dbReference>
<feature type="compositionally biased region" description="Low complexity" evidence="1">
    <location>
        <begin position="145"/>
        <end position="174"/>
    </location>
</feature>
<dbReference type="InterPro" id="IPR002931">
    <property type="entry name" value="Transglutaminase-like"/>
</dbReference>
<dbReference type="PANTHER" id="PTHR33490">
    <property type="entry name" value="BLR5614 PROTEIN-RELATED"/>
    <property type="match status" value="1"/>
</dbReference>
<dbReference type="InterPro" id="IPR038765">
    <property type="entry name" value="Papain-like_cys_pep_sf"/>
</dbReference>
<accession>A0A918S803</accession>
<evidence type="ECO:0000256" key="1">
    <source>
        <dbReference type="SAM" id="MobiDB-lite"/>
    </source>
</evidence>
<dbReference type="InterPro" id="IPR013589">
    <property type="entry name" value="Bac_transglu_N"/>
</dbReference>
<name>A0A918S803_9HYPH</name>
<comment type="caution">
    <text evidence="3">The sequence shown here is derived from an EMBL/GenBank/DDBJ whole genome shotgun (WGS) entry which is preliminary data.</text>
</comment>
<dbReference type="SUPFAM" id="SSF54001">
    <property type="entry name" value="Cysteine proteinases"/>
    <property type="match status" value="1"/>
</dbReference>
<sequence>MRLTIHHELTVTPPEDAGSLVLQLLLTPANHGNQRVESWRVEMPGIGHAARFADAHGNTVHLVNLRPEGRLRISASGRVVTTDTNGIVAPSETEPVPTLYLRTTALTRVPVTLYGKFRNMKHDRIALLHALMERVSETYAEPGRQQQSQDADLQSQGQSQSQSQSQTQNSEEGAEPIPAEIIAPSAEQMAHAFIGAARALDIPARYVTGYLCGIDGHEGLHAWAEAYEPTLGWIGFDPELQLCPTDRHVRLAAGLDAADVRPVRAVPVAGEPETVSVEVSIA</sequence>
<dbReference type="Pfam" id="PF08379">
    <property type="entry name" value="Bact_transglu_N"/>
    <property type="match status" value="1"/>
</dbReference>
<keyword evidence="4" id="KW-1185">Reference proteome</keyword>
<evidence type="ECO:0000259" key="2">
    <source>
        <dbReference type="SMART" id="SM00460"/>
    </source>
</evidence>
<dbReference type="AlphaFoldDB" id="A0A918S803"/>
<dbReference type="RefSeq" id="WP_189425785.1">
    <property type="nucleotide sequence ID" value="NZ_BMZE01000002.1"/>
</dbReference>
<evidence type="ECO:0000313" key="4">
    <source>
        <dbReference type="Proteomes" id="UP000646579"/>
    </source>
</evidence>
<reference evidence="3" key="2">
    <citation type="submission" date="2020-09" db="EMBL/GenBank/DDBJ databases">
        <authorList>
            <person name="Sun Q."/>
            <person name="Kim S."/>
        </authorList>
    </citation>
    <scope>NUCLEOTIDE SEQUENCE</scope>
    <source>
        <strain evidence="3">KCTC 32437</strain>
    </source>
</reference>
<dbReference type="EMBL" id="BMZE01000002">
    <property type="protein sequence ID" value="GHA26367.1"/>
    <property type="molecule type" value="Genomic_DNA"/>
</dbReference>
<dbReference type="Proteomes" id="UP000646579">
    <property type="component" value="Unassembled WGS sequence"/>
</dbReference>
<feature type="domain" description="Transglutaminase-like" evidence="2">
    <location>
        <begin position="180"/>
        <end position="240"/>
    </location>
</feature>
<feature type="region of interest" description="Disordered" evidence="1">
    <location>
        <begin position="139"/>
        <end position="174"/>
    </location>
</feature>
<organism evidence="3 4">
    <name type="scientific">Devosia pacifica</name>
    <dbReference type="NCBI Taxonomy" id="1335967"/>
    <lineage>
        <taxon>Bacteria</taxon>
        <taxon>Pseudomonadati</taxon>
        <taxon>Pseudomonadota</taxon>
        <taxon>Alphaproteobacteria</taxon>
        <taxon>Hyphomicrobiales</taxon>
        <taxon>Devosiaceae</taxon>
        <taxon>Devosia</taxon>
    </lineage>
</organism>
<gene>
    <name evidence="3" type="ORF">GCM10007989_22690</name>
</gene>
<reference evidence="3" key="1">
    <citation type="journal article" date="2014" name="Int. J. Syst. Evol. Microbiol.">
        <title>Complete genome sequence of Corynebacterium casei LMG S-19264T (=DSM 44701T), isolated from a smear-ripened cheese.</title>
        <authorList>
            <consortium name="US DOE Joint Genome Institute (JGI-PGF)"/>
            <person name="Walter F."/>
            <person name="Albersmeier A."/>
            <person name="Kalinowski J."/>
            <person name="Ruckert C."/>
        </authorList>
    </citation>
    <scope>NUCLEOTIDE SEQUENCE</scope>
    <source>
        <strain evidence="3">KCTC 32437</strain>
    </source>
</reference>
<dbReference type="SMART" id="SM00460">
    <property type="entry name" value="TGc"/>
    <property type="match status" value="1"/>
</dbReference>
<proteinExistence type="predicted"/>
<dbReference type="Gene3D" id="3.10.620.30">
    <property type="match status" value="1"/>
</dbReference>
<dbReference type="Pfam" id="PF01841">
    <property type="entry name" value="Transglut_core"/>
    <property type="match status" value="1"/>
</dbReference>
<protein>
    <submittedName>
        <fullName evidence="3">Transglutaminase</fullName>
    </submittedName>
</protein>